<feature type="region of interest" description="Disordered" evidence="8">
    <location>
        <begin position="348"/>
        <end position="420"/>
    </location>
</feature>
<dbReference type="GO" id="GO:0000156">
    <property type="term" value="F:phosphorelay response regulator activity"/>
    <property type="evidence" value="ECO:0007669"/>
    <property type="project" value="InterPro"/>
</dbReference>
<feature type="domain" description="Response regulatory" evidence="9">
    <location>
        <begin position="11"/>
        <end position="129"/>
    </location>
</feature>
<reference evidence="11 12" key="1">
    <citation type="submission" date="2014-03" db="EMBL/GenBank/DDBJ databases">
        <title>The draft genome sequence of Thalassospira mesophila JCM 18969.</title>
        <authorList>
            <person name="Lai Q."/>
            <person name="Shao Z."/>
        </authorList>
    </citation>
    <scope>NUCLEOTIDE SEQUENCE [LARGE SCALE GENOMIC DNA]</scope>
    <source>
        <strain evidence="11 12">JCM 18969</strain>
    </source>
</reference>
<evidence type="ECO:0000313" key="12">
    <source>
        <dbReference type="Proteomes" id="UP000193391"/>
    </source>
</evidence>
<dbReference type="GO" id="GO:0006935">
    <property type="term" value="P:chemotaxis"/>
    <property type="evidence" value="ECO:0007669"/>
    <property type="project" value="UniProtKB-UniRule"/>
</dbReference>
<comment type="similarity">
    <text evidence="5">Belongs to the CheB family.</text>
</comment>
<accession>A0A1Y2L2F4</accession>
<dbReference type="InterPro" id="IPR035909">
    <property type="entry name" value="CheB_C"/>
</dbReference>
<dbReference type="SUPFAM" id="SSF52738">
    <property type="entry name" value="Methylesterase CheB, C-terminal domain"/>
    <property type="match status" value="1"/>
</dbReference>
<dbReference type="GO" id="GO:0008984">
    <property type="term" value="F:protein-glutamate methylesterase activity"/>
    <property type="evidence" value="ECO:0007669"/>
    <property type="project" value="UniProtKB-UniRule"/>
</dbReference>
<keyword evidence="2 5" id="KW-0145">Chemotaxis</keyword>
<dbReference type="CDD" id="cd16432">
    <property type="entry name" value="CheB_Rec"/>
    <property type="match status" value="1"/>
</dbReference>
<feature type="domain" description="CheB-type methylesterase" evidence="10">
    <location>
        <begin position="437"/>
        <end position="612"/>
    </location>
</feature>
<feature type="active site" evidence="5 6">
    <location>
        <position position="442"/>
    </location>
</feature>
<dbReference type="RefSeq" id="WP_085580701.1">
    <property type="nucleotide sequence ID" value="NZ_JFKA01000002.1"/>
</dbReference>
<comment type="catalytic activity">
    <reaction evidence="5">
        <text>L-glutaminyl-[protein] + H2O = L-glutamyl-[protein] + NH4(+)</text>
        <dbReference type="Rhea" id="RHEA:16441"/>
        <dbReference type="Rhea" id="RHEA-COMP:10207"/>
        <dbReference type="Rhea" id="RHEA-COMP:10208"/>
        <dbReference type="ChEBI" id="CHEBI:15377"/>
        <dbReference type="ChEBI" id="CHEBI:28938"/>
        <dbReference type="ChEBI" id="CHEBI:29973"/>
        <dbReference type="ChEBI" id="CHEBI:30011"/>
        <dbReference type="EC" id="3.5.1.44"/>
    </reaction>
</comment>
<organism evidence="11 12">
    <name type="scientific">Thalassospira mesophila</name>
    <dbReference type="NCBI Taxonomy" id="1293891"/>
    <lineage>
        <taxon>Bacteria</taxon>
        <taxon>Pseudomonadati</taxon>
        <taxon>Pseudomonadota</taxon>
        <taxon>Alphaproteobacteria</taxon>
        <taxon>Rhodospirillales</taxon>
        <taxon>Thalassospiraceae</taxon>
        <taxon>Thalassospira</taxon>
    </lineage>
</organism>
<dbReference type="Pfam" id="PF01339">
    <property type="entry name" value="CheB_methylest"/>
    <property type="match status" value="1"/>
</dbReference>
<keyword evidence="5 7" id="KW-0597">Phosphoprotein</keyword>
<dbReference type="EMBL" id="JFKA01000002">
    <property type="protein sequence ID" value="OSQ39659.1"/>
    <property type="molecule type" value="Genomic_DNA"/>
</dbReference>
<evidence type="ECO:0000256" key="3">
    <source>
        <dbReference type="ARBA" id="ARBA00022801"/>
    </source>
</evidence>
<comment type="domain">
    <text evidence="5">Contains a C-terminal catalytic domain, and an N-terminal region which modulates catalytic activity.</text>
</comment>
<dbReference type="GO" id="GO:0050568">
    <property type="term" value="F:protein-glutamine glutaminase activity"/>
    <property type="evidence" value="ECO:0007669"/>
    <property type="project" value="UniProtKB-UniRule"/>
</dbReference>
<dbReference type="EC" id="3.5.1.44" evidence="5"/>
<dbReference type="HAMAP" id="MF_00099">
    <property type="entry name" value="CheB_chemtxs"/>
    <property type="match status" value="1"/>
</dbReference>
<name>A0A1Y2L2F4_9PROT</name>
<evidence type="ECO:0000259" key="10">
    <source>
        <dbReference type="PROSITE" id="PS50122"/>
    </source>
</evidence>
<evidence type="ECO:0000259" key="9">
    <source>
        <dbReference type="PROSITE" id="PS50110"/>
    </source>
</evidence>
<dbReference type="PANTHER" id="PTHR42872:SF3">
    <property type="entry name" value="PROTEIN-GLUTAMATE METHYLESTERASE_PROTEIN-GLUTAMINE GLUTAMINASE 1"/>
    <property type="match status" value="1"/>
</dbReference>
<dbReference type="InterPro" id="IPR000673">
    <property type="entry name" value="Sig_transdc_resp-reg_Me-estase"/>
</dbReference>
<sequence>MEHNHIDPPYKVLIVDDSAIVRGLVTRMLQEDHDIEVVGSVANGEDALGVMLAGGIEAVVLDIEMPVMDGLTALPKILEIDPTVRVIMASTLTKRNADISFRAMTLGAVDYIPKPSSAKDINVGSGFRTELVDKVKAWSEQRRKMLEQTAALQDEGFDDIGDAGLLGSDTGALPDDGDAALAVHGADQAGIDAGAGGPADIGETGHFADHGDEAGLHETGHDTDGTKPFRAELSADHQVMQKPGRIQRKRFTAELRPRPMQAATRPMPHVATAPVARDPGEHHGQPAGRDSASHGDAAHIVHPETRRAPVRDPGRLIEDAAVAAKKGTPAGHSAPAAPMTQHAKPAAMAQHSPLRPAAGTAHANNVKGNDQGAARPAGKTREAALRQAPPVARAADASARRGAATVVGNAPAPARRGRHNQGPLVLVPEKKLNVEAIAIGSSTGGPQALFEVLRGLVGVRQPIFITQHMPATFTTILAEHITRLTGLKCGEGVNGETVQPGRVYLAPGDYHMVVDGRGNNRRIALNQNAPENFCRPSVDPMLRSLVDSYGGNLLTIILTGMGQDGMLGGRNVVGAGGMVVAQDEATSVVWGMPGAAAQAGICTAILPIGGIAPYVKKFAGGR</sequence>
<dbReference type="STRING" id="1293891.TMES_06680"/>
<dbReference type="InterPro" id="IPR008248">
    <property type="entry name" value="CheB-like"/>
</dbReference>
<dbReference type="PANTHER" id="PTHR42872">
    <property type="entry name" value="PROTEIN-GLUTAMATE METHYLESTERASE/PROTEIN-GLUTAMINE GLUTAMINASE"/>
    <property type="match status" value="1"/>
</dbReference>
<dbReference type="InterPro" id="IPR011006">
    <property type="entry name" value="CheY-like_superfamily"/>
</dbReference>
<keyword evidence="3 5" id="KW-0378">Hydrolase</keyword>
<feature type="modified residue" description="4-aspartylphosphate" evidence="5 7">
    <location>
        <position position="62"/>
    </location>
</feature>
<feature type="region of interest" description="Disordered" evidence="8">
    <location>
        <begin position="273"/>
        <end position="295"/>
    </location>
</feature>
<protein>
    <recommendedName>
        <fullName evidence="5">Protein-glutamate methylesterase/protein-glutamine glutaminase</fullName>
        <ecNumber evidence="5">3.1.1.61</ecNumber>
        <ecNumber evidence="5">3.5.1.44</ecNumber>
    </recommendedName>
</protein>
<gene>
    <name evidence="5" type="primary">cheB</name>
    <name evidence="11" type="ORF">TMES_06680</name>
</gene>
<feature type="active site" evidence="5 6">
    <location>
        <position position="564"/>
    </location>
</feature>
<dbReference type="Proteomes" id="UP000193391">
    <property type="component" value="Unassembled WGS sequence"/>
</dbReference>
<evidence type="ECO:0000256" key="5">
    <source>
        <dbReference type="HAMAP-Rule" id="MF_00099"/>
    </source>
</evidence>
<proteinExistence type="inferred from homology"/>
<feature type="compositionally biased region" description="Basic and acidic residues" evidence="8">
    <location>
        <begin position="206"/>
        <end position="227"/>
    </location>
</feature>
<dbReference type="Gene3D" id="3.40.50.180">
    <property type="entry name" value="Methylesterase CheB, C-terminal domain"/>
    <property type="match status" value="1"/>
</dbReference>
<comment type="catalytic activity">
    <reaction evidence="4 5">
        <text>[protein]-L-glutamate 5-O-methyl ester + H2O = L-glutamyl-[protein] + methanol + H(+)</text>
        <dbReference type="Rhea" id="RHEA:23236"/>
        <dbReference type="Rhea" id="RHEA-COMP:10208"/>
        <dbReference type="Rhea" id="RHEA-COMP:10311"/>
        <dbReference type="ChEBI" id="CHEBI:15377"/>
        <dbReference type="ChEBI" id="CHEBI:15378"/>
        <dbReference type="ChEBI" id="CHEBI:17790"/>
        <dbReference type="ChEBI" id="CHEBI:29973"/>
        <dbReference type="ChEBI" id="CHEBI:82795"/>
        <dbReference type="EC" id="3.1.1.61"/>
    </reaction>
</comment>
<feature type="region of interest" description="Disordered" evidence="8">
    <location>
        <begin position="191"/>
        <end position="227"/>
    </location>
</feature>
<feature type="active site" evidence="5 6">
    <location>
        <position position="468"/>
    </location>
</feature>
<dbReference type="SUPFAM" id="SSF52172">
    <property type="entry name" value="CheY-like"/>
    <property type="match status" value="1"/>
</dbReference>
<comment type="PTM">
    <text evidence="5">Phosphorylated by CheA. Phosphorylation of the N-terminal regulatory domain activates the methylesterase activity.</text>
</comment>
<dbReference type="CDD" id="cd17541">
    <property type="entry name" value="REC_CheB-like"/>
    <property type="match status" value="1"/>
</dbReference>
<keyword evidence="12" id="KW-1185">Reference proteome</keyword>
<dbReference type="PROSITE" id="PS50110">
    <property type="entry name" value="RESPONSE_REGULATORY"/>
    <property type="match status" value="1"/>
</dbReference>
<dbReference type="SMART" id="SM00448">
    <property type="entry name" value="REC"/>
    <property type="match status" value="1"/>
</dbReference>
<comment type="subcellular location">
    <subcellularLocation>
        <location evidence="5">Cytoplasm</location>
    </subcellularLocation>
</comment>
<comment type="caution">
    <text evidence="11">The sequence shown here is derived from an EMBL/GenBank/DDBJ whole genome shotgun (WGS) entry which is preliminary data.</text>
</comment>
<evidence type="ECO:0000256" key="4">
    <source>
        <dbReference type="ARBA" id="ARBA00048267"/>
    </source>
</evidence>
<evidence type="ECO:0000256" key="8">
    <source>
        <dbReference type="SAM" id="MobiDB-lite"/>
    </source>
</evidence>
<evidence type="ECO:0000313" key="11">
    <source>
        <dbReference type="EMBL" id="OSQ39659.1"/>
    </source>
</evidence>
<dbReference type="Pfam" id="PF00072">
    <property type="entry name" value="Response_reg"/>
    <property type="match status" value="1"/>
</dbReference>
<feature type="compositionally biased region" description="Low complexity" evidence="8">
    <location>
        <begin position="386"/>
        <end position="404"/>
    </location>
</feature>
<evidence type="ECO:0000256" key="2">
    <source>
        <dbReference type="ARBA" id="ARBA00022500"/>
    </source>
</evidence>
<keyword evidence="1 5" id="KW-0963">Cytoplasm</keyword>
<dbReference type="AlphaFoldDB" id="A0A1Y2L2F4"/>
<dbReference type="EC" id="3.1.1.61" evidence="5"/>
<evidence type="ECO:0000256" key="6">
    <source>
        <dbReference type="PROSITE-ProRule" id="PRU00050"/>
    </source>
</evidence>
<evidence type="ECO:0000256" key="7">
    <source>
        <dbReference type="PROSITE-ProRule" id="PRU00169"/>
    </source>
</evidence>
<dbReference type="PROSITE" id="PS50122">
    <property type="entry name" value="CHEB"/>
    <property type="match status" value="1"/>
</dbReference>
<dbReference type="Gene3D" id="3.40.50.2300">
    <property type="match status" value="1"/>
</dbReference>
<dbReference type="GO" id="GO:0005737">
    <property type="term" value="C:cytoplasm"/>
    <property type="evidence" value="ECO:0007669"/>
    <property type="project" value="UniProtKB-SubCell"/>
</dbReference>
<evidence type="ECO:0000256" key="1">
    <source>
        <dbReference type="ARBA" id="ARBA00022490"/>
    </source>
</evidence>
<dbReference type="InterPro" id="IPR001789">
    <property type="entry name" value="Sig_transdc_resp-reg_receiver"/>
</dbReference>
<comment type="function">
    <text evidence="5">Involved in chemotaxis. Part of a chemotaxis signal transduction system that modulates chemotaxis in response to various stimuli. Catalyzes the demethylation of specific methylglutamate residues introduced into the chemoreceptors (methyl-accepting chemotaxis proteins or MCP) by CheR. Also mediates the irreversible deamidation of specific glutamine residues to glutamic acid.</text>
</comment>